<accession>A0AAF0EDS9</accession>
<dbReference type="InterPro" id="IPR036881">
    <property type="entry name" value="Glyco_hydro_3_C_sf"/>
</dbReference>
<dbReference type="SUPFAM" id="SSF52279">
    <property type="entry name" value="Beta-D-glucan exohydrolase, C-terminal domain"/>
    <property type="match status" value="1"/>
</dbReference>
<dbReference type="Pfam" id="PF01915">
    <property type="entry name" value="Glyco_hydro_3_C"/>
    <property type="match status" value="1"/>
</dbReference>
<comment type="similarity">
    <text evidence="3">Belongs to the glycosyl hydrolase 3 family.</text>
</comment>
<dbReference type="GO" id="GO:0009251">
    <property type="term" value="P:glucan catabolic process"/>
    <property type="evidence" value="ECO:0007669"/>
    <property type="project" value="TreeGrafter"/>
</dbReference>
<evidence type="ECO:0000256" key="4">
    <source>
        <dbReference type="ARBA" id="ARBA00012744"/>
    </source>
</evidence>
<dbReference type="SUPFAM" id="SSF51445">
    <property type="entry name" value="(Trans)glycosidases"/>
    <property type="match status" value="1"/>
</dbReference>
<keyword evidence="9" id="KW-0624">Polysaccharide degradation</keyword>
<dbReference type="PROSITE" id="PS51462">
    <property type="entry name" value="NUDIX"/>
    <property type="match status" value="1"/>
</dbReference>
<evidence type="ECO:0000256" key="9">
    <source>
        <dbReference type="ARBA" id="ARBA00023326"/>
    </source>
</evidence>
<gene>
    <name evidence="11" type="ORF">MEQU1_003254</name>
</gene>
<dbReference type="CDD" id="cd03426">
    <property type="entry name" value="NUDIX_CoAse_Nudt7"/>
    <property type="match status" value="1"/>
</dbReference>
<evidence type="ECO:0000256" key="7">
    <source>
        <dbReference type="ARBA" id="ARBA00023277"/>
    </source>
</evidence>
<evidence type="ECO:0000256" key="5">
    <source>
        <dbReference type="ARBA" id="ARBA00022801"/>
    </source>
</evidence>
<name>A0AAF0EDS9_9BASI</name>
<protein>
    <recommendedName>
        <fullName evidence="4">beta-glucosidase</fullName>
        <ecNumber evidence="4">3.2.1.21</ecNumber>
    </recommendedName>
</protein>
<comment type="catalytic activity">
    <reaction evidence="1">
        <text>Hydrolysis of terminal, non-reducing beta-D-glucosyl residues with release of beta-D-glucose.</text>
        <dbReference type="EC" id="3.2.1.21"/>
    </reaction>
</comment>
<dbReference type="Pfam" id="PF00293">
    <property type="entry name" value="NUDIX"/>
    <property type="match status" value="1"/>
</dbReference>
<evidence type="ECO:0000256" key="6">
    <source>
        <dbReference type="ARBA" id="ARBA00023001"/>
    </source>
</evidence>
<dbReference type="Pfam" id="PF14310">
    <property type="entry name" value="Fn3-like"/>
    <property type="match status" value="1"/>
</dbReference>
<dbReference type="PANTHER" id="PTHR42715:SF2">
    <property type="entry name" value="BETA-GLUCOSIDASE F-RELATED"/>
    <property type="match status" value="1"/>
</dbReference>
<keyword evidence="8" id="KW-0326">Glycosidase</keyword>
<keyword evidence="7" id="KW-0119">Carbohydrate metabolism</keyword>
<dbReference type="PANTHER" id="PTHR42715">
    <property type="entry name" value="BETA-GLUCOSIDASE"/>
    <property type="match status" value="1"/>
</dbReference>
<evidence type="ECO:0000256" key="3">
    <source>
        <dbReference type="ARBA" id="ARBA00005336"/>
    </source>
</evidence>
<dbReference type="InterPro" id="IPR013783">
    <property type="entry name" value="Ig-like_fold"/>
</dbReference>
<dbReference type="GO" id="GO:0008422">
    <property type="term" value="F:beta-glucosidase activity"/>
    <property type="evidence" value="ECO:0007669"/>
    <property type="project" value="UniProtKB-EC"/>
</dbReference>
<dbReference type="Gene3D" id="2.60.40.10">
    <property type="entry name" value="Immunoglobulins"/>
    <property type="match status" value="1"/>
</dbReference>
<dbReference type="InterPro" id="IPR026891">
    <property type="entry name" value="Fn3-like"/>
</dbReference>
<dbReference type="InterPro" id="IPR050288">
    <property type="entry name" value="Cellulose_deg_GH3"/>
</dbReference>
<comment type="pathway">
    <text evidence="2">Glycan metabolism; cellulose degradation.</text>
</comment>
<dbReference type="InterPro" id="IPR015797">
    <property type="entry name" value="NUDIX_hydrolase-like_dom_sf"/>
</dbReference>
<dbReference type="InterPro" id="IPR000086">
    <property type="entry name" value="NUDIX_hydrolase_dom"/>
</dbReference>
<dbReference type="Gene3D" id="3.40.50.1700">
    <property type="entry name" value="Glycoside hydrolase family 3 C-terminal domain"/>
    <property type="match status" value="1"/>
</dbReference>
<dbReference type="Proteomes" id="UP001214415">
    <property type="component" value="Chromosome 7"/>
</dbReference>
<keyword evidence="6" id="KW-0136">Cellulose degradation</keyword>
<dbReference type="SUPFAM" id="SSF55811">
    <property type="entry name" value="Nudix"/>
    <property type="match status" value="1"/>
</dbReference>
<reference evidence="11" key="1">
    <citation type="submission" date="2023-03" db="EMBL/GenBank/DDBJ databases">
        <title>Mating type loci evolution in Malassezia.</title>
        <authorList>
            <person name="Coelho M.A."/>
        </authorList>
    </citation>
    <scope>NUCLEOTIDE SEQUENCE</scope>
    <source>
        <strain evidence="11">CBS 12830</strain>
    </source>
</reference>
<dbReference type="PRINTS" id="PR00133">
    <property type="entry name" value="GLHYDRLASE3"/>
</dbReference>
<dbReference type="SMART" id="SM01217">
    <property type="entry name" value="Fn3_like"/>
    <property type="match status" value="1"/>
</dbReference>
<dbReference type="EC" id="3.2.1.21" evidence="4"/>
<evidence type="ECO:0000256" key="8">
    <source>
        <dbReference type="ARBA" id="ARBA00023295"/>
    </source>
</evidence>
<dbReference type="InterPro" id="IPR002772">
    <property type="entry name" value="Glyco_hydro_3_C"/>
</dbReference>
<dbReference type="InterPro" id="IPR001764">
    <property type="entry name" value="Glyco_hydro_3_N"/>
</dbReference>
<organism evidence="11 12">
    <name type="scientific">Malassezia equina</name>
    <dbReference type="NCBI Taxonomy" id="1381935"/>
    <lineage>
        <taxon>Eukaryota</taxon>
        <taxon>Fungi</taxon>
        <taxon>Dikarya</taxon>
        <taxon>Basidiomycota</taxon>
        <taxon>Ustilaginomycotina</taxon>
        <taxon>Malasseziomycetes</taxon>
        <taxon>Malasseziales</taxon>
        <taxon>Malasseziaceae</taxon>
        <taxon>Malassezia</taxon>
    </lineage>
</organism>
<proteinExistence type="inferred from homology"/>
<dbReference type="EMBL" id="CP119906">
    <property type="protein sequence ID" value="WFD24552.1"/>
    <property type="molecule type" value="Genomic_DNA"/>
</dbReference>
<evidence type="ECO:0000313" key="12">
    <source>
        <dbReference type="Proteomes" id="UP001214415"/>
    </source>
</evidence>
<sequence length="868" mass="97960">MTQSLLAHLQHGLVRIATISPRVLASPPAQPRRASVALILRIRPAAEDEVWLRSKWRNGEALEEDAHLFPSMMQQDANGTMSTEARLRHFFTLPWVQRGTPELLFIKRAVRMNDNWSSHVAFPGGRRDEEDENGLYTAMRETWEEVGIDLAEKDFLHVGHLEDREITSSLGKRLLMILSPHVFVQLSPFSPPPSLQPSEVATVLWVPLSRLFTPTPAWGTIHLDIARHTPRHSLLRRFLRLVVGRMTFRCILLPNAPTAMTLIDAAEVLPDVPVPAAPVDDDDDVTKLLTQAERQYVAEHTEPLQLWGLTLGMTLDFLAHMATYQMHQAPEEALTMRALRRVLSHTPSSWLLGSPQRSLLARKAPSIVEVFPRFSYPDINFWIWVFGWRYRAIQRKWEQSMGTEMERRAHWSGLALAAFYSCVRRALILTTLLRCLGLASLLSPTVLPTPTNAEGLWVHPVKRARHTVQSMSIEDMVTLVTGSGYGHGPCVGNIQAIPSIDFPGLCLQDGPASLRGVDYLTAFPPGITVVGTFSKELMRRRGTAMQRARKDHTAINWSFDDFDYANAQKVASYSDVAMVFVTSFSGEGYGSVPVVKPVDTAANIGDRNNLALWNGGEKLIKEVAAVNNNTIVVIHAEWIEHPNVTAVPWAHMPGSESGTAVENVLYGEYNPSGRLPYTNAKKRSDYPADVLYNADVPHPQSNFTEGLFVDYRHFDAQPTEPRFEFGFGLSYTHFHYAALDVECLGEYGPDWNHKWGHHAAPHGLPSWLFEDAVRVSFTVRNTGAKDRREVPQVYLGFPPHSGEPPKVLRAFDRVWIPRNHTVHIHHILSYYDLSVWNETHQQWRRSPGPYEIFVGASSRDIRLRHSFL</sequence>
<evidence type="ECO:0000256" key="2">
    <source>
        <dbReference type="ARBA" id="ARBA00004987"/>
    </source>
</evidence>
<dbReference type="Gene3D" id="3.90.79.10">
    <property type="entry name" value="Nucleoside Triphosphate Pyrophosphohydrolase"/>
    <property type="match status" value="1"/>
</dbReference>
<evidence type="ECO:0000259" key="10">
    <source>
        <dbReference type="PROSITE" id="PS51462"/>
    </source>
</evidence>
<keyword evidence="12" id="KW-1185">Reference proteome</keyword>
<dbReference type="InterPro" id="IPR045121">
    <property type="entry name" value="CoAse"/>
</dbReference>
<evidence type="ECO:0000256" key="1">
    <source>
        <dbReference type="ARBA" id="ARBA00000448"/>
    </source>
</evidence>
<dbReference type="GO" id="GO:0010945">
    <property type="term" value="F:coenzyme A diphosphatase activity"/>
    <property type="evidence" value="ECO:0007669"/>
    <property type="project" value="InterPro"/>
</dbReference>
<dbReference type="InterPro" id="IPR017853">
    <property type="entry name" value="GH"/>
</dbReference>
<evidence type="ECO:0000313" key="11">
    <source>
        <dbReference type="EMBL" id="WFD24552.1"/>
    </source>
</evidence>
<dbReference type="GO" id="GO:0005576">
    <property type="term" value="C:extracellular region"/>
    <property type="evidence" value="ECO:0007669"/>
    <property type="project" value="UniProtKB-SubCell"/>
</dbReference>
<dbReference type="AlphaFoldDB" id="A0AAF0EDS9"/>
<feature type="domain" description="Nudix hydrolase" evidence="10">
    <location>
        <begin position="31"/>
        <end position="228"/>
    </location>
</feature>
<keyword evidence="5" id="KW-0378">Hydrolase</keyword>